<comment type="caution">
    <text evidence="3">The sequence shown here is derived from an EMBL/GenBank/DDBJ whole genome shotgun (WGS) entry which is preliminary data.</text>
</comment>
<dbReference type="InterPro" id="IPR008638">
    <property type="entry name" value="FhaB/CdiA-like_TPS"/>
</dbReference>
<sequence length="2357" mass="255537">MNKHLYRIIFSKTQQRLVVVSDIATGEGKAKSEGQQGFTLLNKHPHWQLKPIALSLLSVCGYLFLSAAQANELQIRADNTAPKSQQPIVLQTANGLPQVDIQTPNAKGLSHNKYQQFDVAPKGAILNNSRKKVQTTQAGWVQANPYLVGGEAKVILNEVNASKPSQLKGYIEVAGGKADVIIANPSGIHCEGCGVINAGRSTFTTGEVQLENGQVKGYRVEKGTVSVAGRGLDSSRQDYTDIIAKEVKVNAGIWANELKVTTGQNQVSANNDSIQVIRAGDASQTQGYAVDVAELGGMYANNIHLIGTEHGLGVRNAGHIGAAAGEVKISSEGQLVNTGYIGAKQDIRLQSRQQTENQANGILYSQQGDLSVTSHQAGITQQGSFIAKGKAQGKGNITLKAKETINQSGESLAEGDIRYRAKDIETQATSRVASGVIFKSETDSEPKVLAPLSAQGSQMMLSATDKATLSGQYLAQGKLQIQSNAVTLDGSILNAYDTEVTSYQQALQANHITSYTENFAQWYTPHLFSTQQSHIQAKQHNVKAYQWDNSKGIWQYRGESPWQLWLTGGLNNSEGVIESVAALSLQAERITNAKGTFLIKKSGLFHLGQGGVNNTQGQFQVQQRFTLYTENGDINNADGLLNGLSDVTITTRQGKIDNTRGILSVHGDSVITTNGGEIDNQQGLLQAKQTLKIDSGRINNTQGLIQSGGAAILNTHSAAFINQNTLRPQYDQGLISLADLTLITPHVQNTQGYIAAKNSAQLNIAQMLDNSQAEITGQQALTIQGVNLMLNNRQGHLNSARELAIDAFQLSGDGDIQSGGNLTVALQSDFIADTDIQAKQHLHFTTTGTVTNKAKWLAGNTLTLVASELNNTLNGVLSANTTQLMLQHQLTNRGLINSFSPENNSLTLIKAAHIENSGTGRIYGDHLALQANTLLNQDERTEDIHSAIIAARQRLDIGVANVTNRTAIYEENKKGGTSIYSEGDIYLGRTLDDNYHATGQADRLQNRSGIIEAANAIAVNSKVIENTNDHFSTAILEYPEEGNHDRTEYIILNPSGNDLSTGYRVKLDRFERSYRGGDGDDVYDLVWNKNLTRKLTAEELVAGYIPEANIKVCSKADPTLCYYKVNSLYSDNDPIWAYFGIEPPEEAAPLLGQLPSIRKEPRRFFNSKYQEQFAAYRADIEAYNQAMQPYLDWIQRYSQPFSQLTDAIRQRNARVPSKLVERWSIKSKEKKVFKTTVMTSLPGQILAGGNILFEANQIINDKSTLIAGGDIQVQPSATALRNITEWGELRQEYHGIKHWYDYWSDGSLFGSKWRWRDSQEGPVVRIERTPLDLKVYKNLAHTVPEKINQAMVVTTDIKTSPLQPVVFASQVLPETQEIRSIQVDTRLPSSSLYRMNLNRDNHVLIETDPAYTNWRTWLSSEYMYAALRSDHNHILKRLGDGYYEQRLVREQINRLTGRQFVGNYQDFESQYKALMDAGISVAKQFHLTPGVSLSAEQVAQLTTDIVWLETESITLNNGQKIDVIVPRVYVVTRKDDIDGNGALLSANRLYLKADNIENNATMAGRELVMFSDGALKNLGEIGGDRVNMQLRELNNLGGRIAAQTGLWLNVEGDIRSSSTTDKTHINLPGYQRTETQLARKGLFYVKGEQGALQISANQLSLDGADIINEGKGITAITVNHDLHLGTVDVGFEEEMGEGDHYRNVAEHRAINSRIKGGGDVQLQAENIYAQGADIEANQTLIALAKNNLVLDSLNESSQYEEYHHYESSSLLSHSSSTTFNQRNQTRQTGSKLKGENISLFAQGNIEATGVSAIADKDFNLVAGNKMQIQSGTNTHQEMYFHEEKKSGLMSSGGIGFTIGSRAQQHDYQDKEITQSDARATIGSLGGDVTFVAGEQATILGTDVIAQADKAINITSKSMTVDAGKDLIERREQHQFKQSGLTVSLSTPATDMGMKARESLARSQQSTDSRLKALYAIKAAQEGAIAAQEAKKAVEAAQSGQNADFKVSVGIGSSQSASSSETLQISHQGSTLNAGKVNLTTTESDLTLIGSTITAGNAKLDSAGNLSLLSAQDTMRQRSQNSNSGWSAGVFVGSSGGSYGFGVEGSAQVGKGYENSDSVTHVNSMIQADKVEARSGQDMSLKGGVVTGNKVAVEVGNNFIIESRQDSQQYESKQTQAGVSAAVAIYGSGSNASVNGSLTQGKLNYAQVATQSGLHAGEAGLTVNVAGNTHLKGGIVDSQASQEKNHFTTGSLTAENIKNYSEANVESMGGGLSTDPTQNIANGFVAGLSALGNINKQDSTTTHSAIGSNINLTTQQGDIPTALARDTKAANEQVEKTEIADLKTRQEMAQVIGEIANN</sequence>
<dbReference type="Pfam" id="PF05860">
    <property type="entry name" value="TPS"/>
    <property type="match status" value="1"/>
</dbReference>
<evidence type="ECO:0000313" key="3">
    <source>
        <dbReference type="EMBL" id="ERF77275.1"/>
    </source>
</evidence>
<dbReference type="SUPFAM" id="SSF51126">
    <property type="entry name" value="Pectin lyase-like"/>
    <property type="match status" value="1"/>
</dbReference>
<evidence type="ECO:0000256" key="1">
    <source>
        <dbReference type="SAM" id="MobiDB-lite"/>
    </source>
</evidence>
<dbReference type="InterPro" id="IPR011050">
    <property type="entry name" value="Pectin_lyase_fold/virulence"/>
</dbReference>
<feature type="non-terminal residue" evidence="3">
    <location>
        <position position="2357"/>
    </location>
</feature>
<evidence type="ECO:0000313" key="4">
    <source>
        <dbReference type="Proteomes" id="UP000016529"/>
    </source>
</evidence>
<dbReference type="RefSeq" id="WP_021462503.1">
    <property type="nucleotide sequence ID" value="NZ_AVOX01000081.1"/>
</dbReference>
<gene>
    <name evidence="3" type="ORF">N561_12375</name>
</gene>
<dbReference type="NCBIfam" id="TIGR01901">
    <property type="entry name" value="adhes_NPXG"/>
    <property type="match status" value="1"/>
</dbReference>
<reference evidence="3 4" key="1">
    <citation type="journal article" date="2013" name="Genome Announc.">
        <title>Draft Genome Sequence of Gallibacterium anatis bv. haemolytica 12656-12 Liver, an Isolate Obtained from the Liver of a Septicemic Chicken.</title>
        <authorList>
            <person name="Kudirkiene E."/>
            <person name="Christensen H."/>
            <person name="Bojesen A.M."/>
        </authorList>
    </citation>
    <scope>NUCLEOTIDE SEQUENCE [LARGE SCALE GENOMIC DNA]</scope>
    <source>
        <strain evidence="3">12656/12</strain>
    </source>
</reference>
<proteinExistence type="predicted"/>
<evidence type="ECO:0000259" key="2">
    <source>
        <dbReference type="SMART" id="SM00912"/>
    </source>
</evidence>
<dbReference type="Gene3D" id="2.160.20.10">
    <property type="entry name" value="Single-stranded right-handed beta-helix, Pectin lyase-like"/>
    <property type="match status" value="1"/>
</dbReference>
<dbReference type="EMBL" id="AVOX01000081">
    <property type="protein sequence ID" value="ERF77275.1"/>
    <property type="molecule type" value="Genomic_DNA"/>
</dbReference>
<dbReference type="NCBIfam" id="TIGR01731">
    <property type="entry name" value="fil_hemag_20aa"/>
    <property type="match status" value="8"/>
</dbReference>
<dbReference type="Pfam" id="PF13332">
    <property type="entry name" value="Fil_haemagg_2"/>
    <property type="match status" value="4"/>
</dbReference>
<feature type="domain" description="Filamentous haemagglutinin FhaB/tRNA nuclease CdiA-like TPS" evidence="2">
    <location>
        <begin position="93"/>
        <end position="213"/>
    </location>
</feature>
<dbReference type="GO" id="GO:0003824">
    <property type="term" value="F:catalytic activity"/>
    <property type="evidence" value="ECO:0007669"/>
    <property type="project" value="UniProtKB-ARBA"/>
</dbReference>
<dbReference type="SMART" id="SM00912">
    <property type="entry name" value="Haemagg_act"/>
    <property type="match status" value="1"/>
</dbReference>
<feature type="region of interest" description="Disordered" evidence="1">
    <location>
        <begin position="1770"/>
        <end position="1791"/>
    </location>
</feature>
<dbReference type="InterPro" id="IPR010069">
    <property type="entry name" value="CdiA_FHA1_rpt"/>
</dbReference>
<feature type="compositionally biased region" description="Low complexity" evidence="1">
    <location>
        <begin position="1770"/>
        <end position="1788"/>
    </location>
</feature>
<dbReference type="InterPro" id="IPR024973">
    <property type="entry name" value="ESPR"/>
</dbReference>
<name>U1I1W9_9PAST</name>
<protein>
    <recommendedName>
        <fullName evidence="2">Filamentous haemagglutinin FhaB/tRNA nuclease CdiA-like TPS domain-containing protein</fullName>
    </recommendedName>
</protein>
<dbReference type="Pfam" id="PF13018">
    <property type="entry name" value="ESPR"/>
    <property type="match status" value="1"/>
</dbReference>
<dbReference type="InterPro" id="IPR012334">
    <property type="entry name" value="Pectin_lyas_fold"/>
</dbReference>
<dbReference type="Proteomes" id="UP000016529">
    <property type="component" value="Unassembled WGS sequence"/>
</dbReference>
<organism evidence="3 4">
    <name type="scientific">Gallibacterium anatis 12656/12</name>
    <dbReference type="NCBI Taxonomy" id="1195244"/>
    <lineage>
        <taxon>Bacteria</taxon>
        <taxon>Pseudomonadati</taxon>
        <taxon>Pseudomonadota</taxon>
        <taxon>Gammaproteobacteria</taxon>
        <taxon>Pasteurellales</taxon>
        <taxon>Pasteurellaceae</taxon>
        <taxon>Gallibacterium</taxon>
    </lineage>
</organism>
<dbReference type="InterPro" id="IPR025157">
    <property type="entry name" value="Hemagglutinin_rpt"/>
</dbReference>
<accession>U1I1W9</accession>